<sequence length="110" mass="11501">MTSRVPAHVLDPFLAAADAAAASRPEVDADVARELMAEAAGMLHDGLVLDDLDAHDLPLVVAALAADLTAPDPGAAMRARESALAHDEERFHAPDLVRGAYLVAISTLRL</sequence>
<evidence type="ECO:0000313" key="2">
    <source>
        <dbReference type="Proteomes" id="UP001589698"/>
    </source>
</evidence>
<protein>
    <submittedName>
        <fullName evidence="1">Uncharacterized protein</fullName>
    </submittedName>
</protein>
<organism evidence="1 2">
    <name type="scientific">Nocardioides zeicaulis</name>
    <dbReference type="NCBI Taxonomy" id="1776857"/>
    <lineage>
        <taxon>Bacteria</taxon>
        <taxon>Bacillati</taxon>
        <taxon>Actinomycetota</taxon>
        <taxon>Actinomycetes</taxon>
        <taxon>Propionibacteriales</taxon>
        <taxon>Nocardioidaceae</taxon>
        <taxon>Nocardioides</taxon>
    </lineage>
</organism>
<evidence type="ECO:0000313" key="1">
    <source>
        <dbReference type="EMBL" id="MFC0224055.1"/>
    </source>
</evidence>
<accession>A0ABV6E4Z8</accession>
<dbReference type="RefSeq" id="WP_378519843.1">
    <property type="nucleotide sequence ID" value="NZ_CBCSDI010000024.1"/>
</dbReference>
<dbReference type="Proteomes" id="UP001589698">
    <property type="component" value="Unassembled WGS sequence"/>
</dbReference>
<proteinExistence type="predicted"/>
<keyword evidence="2" id="KW-1185">Reference proteome</keyword>
<reference evidence="1 2" key="1">
    <citation type="submission" date="2024-09" db="EMBL/GenBank/DDBJ databases">
        <authorList>
            <person name="Sun Q."/>
            <person name="Mori K."/>
        </authorList>
    </citation>
    <scope>NUCLEOTIDE SEQUENCE [LARGE SCALE GENOMIC DNA]</scope>
    <source>
        <strain evidence="1 2">CCM 8654</strain>
    </source>
</reference>
<dbReference type="EMBL" id="JBHLXH010000002">
    <property type="protein sequence ID" value="MFC0224055.1"/>
    <property type="molecule type" value="Genomic_DNA"/>
</dbReference>
<comment type="caution">
    <text evidence="1">The sequence shown here is derived from an EMBL/GenBank/DDBJ whole genome shotgun (WGS) entry which is preliminary data.</text>
</comment>
<gene>
    <name evidence="1" type="ORF">ACFFJG_16330</name>
</gene>
<name>A0ABV6E4Z8_9ACTN</name>